<evidence type="ECO:0000313" key="11">
    <source>
        <dbReference type="Proteomes" id="UP000244924"/>
    </source>
</evidence>
<evidence type="ECO:0000256" key="8">
    <source>
        <dbReference type="RuleBase" id="RU000481"/>
    </source>
</evidence>
<feature type="domain" description="Aminotransferase class I/classII large" evidence="9">
    <location>
        <begin position="35"/>
        <end position="393"/>
    </location>
</feature>
<dbReference type="FunFam" id="3.40.640.10:FF:000033">
    <property type="entry name" value="Aspartate aminotransferase"/>
    <property type="match status" value="1"/>
</dbReference>
<name>A0A2R8BJX1_9RHOB</name>
<dbReference type="SUPFAM" id="SSF53383">
    <property type="entry name" value="PLP-dependent transferases"/>
    <property type="match status" value="1"/>
</dbReference>
<comment type="subunit">
    <text evidence="3">Homodimer.</text>
</comment>
<evidence type="ECO:0000256" key="6">
    <source>
        <dbReference type="ARBA" id="ARBA00022898"/>
    </source>
</evidence>
<dbReference type="InterPro" id="IPR015421">
    <property type="entry name" value="PyrdxlP-dep_Trfase_major"/>
</dbReference>
<reference evidence="10 11" key="1">
    <citation type="submission" date="2018-03" db="EMBL/GenBank/DDBJ databases">
        <authorList>
            <person name="Keele B.F."/>
        </authorList>
    </citation>
    <scope>NUCLEOTIDE SEQUENCE [LARGE SCALE GENOMIC DNA]</scope>
    <source>
        <strain evidence="10 11">CECT 8626</strain>
    </source>
</reference>
<dbReference type="Pfam" id="PF00155">
    <property type="entry name" value="Aminotran_1_2"/>
    <property type="match status" value="1"/>
</dbReference>
<dbReference type="InterPro" id="IPR004838">
    <property type="entry name" value="NHTrfase_class1_PyrdxlP-BS"/>
</dbReference>
<dbReference type="EC" id="2.6.1.-" evidence="8"/>
<gene>
    <name evidence="10" type="primary">aspC_3</name>
    <name evidence="10" type="ORF">DEA8626_02730</name>
</gene>
<dbReference type="Gene3D" id="3.40.640.10">
    <property type="entry name" value="Type I PLP-dependent aspartate aminotransferase-like (Major domain)"/>
    <property type="match status" value="1"/>
</dbReference>
<dbReference type="AlphaFoldDB" id="A0A2R8BJX1"/>
<proteinExistence type="inferred from homology"/>
<evidence type="ECO:0000259" key="9">
    <source>
        <dbReference type="Pfam" id="PF00155"/>
    </source>
</evidence>
<dbReference type="GO" id="GO:0030170">
    <property type="term" value="F:pyridoxal phosphate binding"/>
    <property type="evidence" value="ECO:0007669"/>
    <property type="project" value="InterPro"/>
</dbReference>
<dbReference type="InterPro" id="IPR004839">
    <property type="entry name" value="Aminotransferase_I/II_large"/>
</dbReference>
<keyword evidence="5 8" id="KW-0808">Transferase</keyword>
<keyword evidence="11" id="KW-1185">Reference proteome</keyword>
<dbReference type="RefSeq" id="WP_108853754.1">
    <property type="nucleotide sequence ID" value="NZ_OMOQ01000002.1"/>
</dbReference>
<evidence type="ECO:0000256" key="5">
    <source>
        <dbReference type="ARBA" id="ARBA00022679"/>
    </source>
</evidence>
<dbReference type="InterPro" id="IPR015422">
    <property type="entry name" value="PyrdxlP-dep_Trfase_small"/>
</dbReference>
<dbReference type="GO" id="GO:0004069">
    <property type="term" value="F:L-aspartate:2-oxoglutarate aminotransferase activity"/>
    <property type="evidence" value="ECO:0007669"/>
    <property type="project" value="UniProtKB-EC"/>
</dbReference>
<keyword evidence="6" id="KW-0663">Pyridoxal phosphate</keyword>
<sequence length="401" mass="43089">MPDPFRRSTRIDAVELSEILKISELAEALKRVGRDIITLGTGEPDFPTPPHVIEAAHQAARRGETVYTLTAGTIELREAIADGCQRENGYRPEIGEIIVSTGAKQVLYNAFAATLDPGDEVLIVAPYWTSYPDIVTVCGGKPVVLPTTAETGFRITPDQLRAAIRPKTRWLLLNSPSNPSGSVYSETDFAALADVLRVAPQVGIMVDEIYQHISYVPFRSFRAVAPDLADHTLIVNGVSKSYAMTGWRIGWGIGPKRLASAMLAVQSQITSGASSVSQAAAAAALNGDQQMLAERADDFRERRDMLAAALNATGVLDCPSADGAFYLFPGCAAAFGRTTAQGRKIDNDADFCEVLLEEQGVALVPGRAFGTPGHVRLSYAYSRASLHEAATRIARFCASMT</sequence>
<accession>A0A2R8BJX1</accession>
<dbReference type="InterPro" id="IPR015424">
    <property type="entry name" value="PyrdxlP-dep_Trfase"/>
</dbReference>
<comment type="cofactor">
    <cofactor evidence="1 8">
        <name>pyridoxal 5'-phosphate</name>
        <dbReference type="ChEBI" id="CHEBI:597326"/>
    </cofactor>
</comment>
<dbReference type="OrthoDB" id="9763453at2"/>
<evidence type="ECO:0000256" key="3">
    <source>
        <dbReference type="ARBA" id="ARBA00011738"/>
    </source>
</evidence>
<dbReference type="Proteomes" id="UP000244924">
    <property type="component" value="Unassembled WGS sequence"/>
</dbReference>
<evidence type="ECO:0000256" key="7">
    <source>
        <dbReference type="ARBA" id="ARBA00049185"/>
    </source>
</evidence>
<comment type="catalytic activity">
    <reaction evidence="7">
        <text>L-aspartate + 2-oxoglutarate = oxaloacetate + L-glutamate</text>
        <dbReference type="Rhea" id="RHEA:21824"/>
        <dbReference type="ChEBI" id="CHEBI:16452"/>
        <dbReference type="ChEBI" id="CHEBI:16810"/>
        <dbReference type="ChEBI" id="CHEBI:29985"/>
        <dbReference type="ChEBI" id="CHEBI:29991"/>
        <dbReference type="EC" id="2.6.1.1"/>
    </reaction>
</comment>
<dbReference type="PANTHER" id="PTHR46383:SF1">
    <property type="entry name" value="ASPARTATE AMINOTRANSFERASE"/>
    <property type="match status" value="1"/>
</dbReference>
<organism evidence="10 11">
    <name type="scientific">Albidovulum aquaemixtae</name>
    <dbReference type="NCBI Taxonomy" id="1542388"/>
    <lineage>
        <taxon>Bacteria</taxon>
        <taxon>Pseudomonadati</taxon>
        <taxon>Pseudomonadota</taxon>
        <taxon>Alphaproteobacteria</taxon>
        <taxon>Rhodobacterales</taxon>
        <taxon>Paracoccaceae</taxon>
        <taxon>Albidovulum</taxon>
    </lineage>
</organism>
<dbReference type="InterPro" id="IPR050596">
    <property type="entry name" value="AspAT/PAT-like"/>
</dbReference>
<evidence type="ECO:0000313" key="10">
    <source>
        <dbReference type="EMBL" id="SPH23664.1"/>
    </source>
</evidence>
<dbReference type="PANTHER" id="PTHR46383">
    <property type="entry name" value="ASPARTATE AMINOTRANSFERASE"/>
    <property type="match status" value="1"/>
</dbReference>
<evidence type="ECO:0000256" key="4">
    <source>
        <dbReference type="ARBA" id="ARBA00022576"/>
    </source>
</evidence>
<comment type="similarity">
    <text evidence="2 8">Belongs to the class-I pyridoxal-phosphate-dependent aminotransferase family.</text>
</comment>
<dbReference type="PROSITE" id="PS00105">
    <property type="entry name" value="AA_TRANSFER_CLASS_1"/>
    <property type="match status" value="1"/>
</dbReference>
<evidence type="ECO:0000256" key="2">
    <source>
        <dbReference type="ARBA" id="ARBA00007441"/>
    </source>
</evidence>
<dbReference type="EMBL" id="OMOQ01000002">
    <property type="protein sequence ID" value="SPH23664.1"/>
    <property type="molecule type" value="Genomic_DNA"/>
</dbReference>
<evidence type="ECO:0000256" key="1">
    <source>
        <dbReference type="ARBA" id="ARBA00001933"/>
    </source>
</evidence>
<dbReference type="Gene3D" id="3.90.1150.10">
    <property type="entry name" value="Aspartate Aminotransferase, domain 1"/>
    <property type="match status" value="1"/>
</dbReference>
<dbReference type="GO" id="GO:0006520">
    <property type="term" value="P:amino acid metabolic process"/>
    <property type="evidence" value="ECO:0007669"/>
    <property type="project" value="InterPro"/>
</dbReference>
<protein>
    <recommendedName>
        <fullName evidence="8">Aminotransferase</fullName>
        <ecNumber evidence="8">2.6.1.-</ecNumber>
    </recommendedName>
</protein>
<keyword evidence="4 8" id="KW-0032">Aminotransferase</keyword>
<dbReference type="CDD" id="cd00609">
    <property type="entry name" value="AAT_like"/>
    <property type="match status" value="1"/>
</dbReference>